<dbReference type="WBParaSite" id="L893_g14393.t1">
    <property type="protein sequence ID" value="L893_g14393.t1"/>
    <property type="gene ID" value="L893_g14393"/>
</dbReference>
<accession>A0A1I7YBC9</accession>
<organism evidence="1 2">
    <name type="scientific">Steinernema glaseri</name>
    <dbReference type="NCBI Taxonomy" id="37863"/>
    <lineage>
        <taxon>Eukaryota</taxon>
        <taxon>Metazoa</taxon>
        <taxon>Ecdysozoa</taxon>
        <taxon>Nematoda</taxon>
        <taxon>Chromadorea</taxon>
        <taxon>Rhabditida</taxon>
        <taxon>Tylenchina</taxon>
        <taxon>Panagrolaimomorpha</taxon>
        <taxon>Strongyloidoidea</taxon>
        <taxon>Steinernematidae</taxon>
        <taxon>Steinernema</taxon>
    </lineage>
</organism>
<dbReference type="Proteomes" id="UP000095287">
    <property type="component" value="Unplaced"/>
</dbReference>
<proteinExistence type="predicted"/>
<sequence>MFPSAVADLLAEDHFMATQVEYRNVLAIYG</sequence>
<name>A0A1I7YBC9_9BILA</name>
<keyword evidence="1" id="KW-1185">Reference proteome</keyword>
<reference evidence="2" key="1">
    <citation type="submission" date="2016-11" db="UniProtKB">
        <authorList>
            <consortium name="WormBaseParasite"/>
        </authorList>
    </citation>
    <scope>IDENTIFICATION</scope>
</reference>
<evidence type="ECO:0000313" key="1">
    <source>
        <dbReference type="Proteomes" id="UP000095287"/>
    </source>
</evidence>
<dbReference type="AlphaFoldDB" id="A0A1I7YBC9"/>
<evidence type="ECO:0000313" key="2">
    <source>
        <dbReference type="WBParaSite" id="L893_g14393.t1"/>
    </source>
</evidence>
<protein>
    <submittedName>
        <fullName evidence="2">Myosin motor domain-containing protein</fullName>
    </submittedName>
</protein>